<organism evidence="1 2">
    <name type="scientific">Mycolicibacterium mageritense</name>
    <name type="common">Mycobacterium mageritense</name>
    <dbReference type="NCBI Taxonomy" id="53462"/>
    <lineage>
        <taxon>Bacteria</taxon>
        <taxon>Bacillati</taxon>
        <taxon>Actinomycetota</taxon>
        <taxon>Actinomycetes</taxon>
        <taxon>Mycobacteriales</taxon>
        <taxon>Mycobacteriaceae</taxon>
        <taxon>Mycolicibacterium</taxon>
    </lineage>
</organism>
<evidence type="ECO:0000313" key="2">
    <source>
        <dbReference type="Proteomes" id="UP000465622"/>
    </source>
</evidence>
<keyword evidence="2" id="KW-1185">Reference proteome</keyword>
<sequence length="239" mass="26058">MALVWDSERRAIIAGADRLEALPDEERALSVAALAKRVRELTGALEDEWLVRVAVFMVDDLYKSLFYGFRWSGGVYDYIASTAGQVVKELVNRGFVLHYVVDSVQSQADLAERLAFLPGVFEAAGFKVTGPQLMAMELMQRVDGKPGDLSVIPAYREEGHHVADMFIARCHQERRCSVYLNLDLADDAPALSLDVALSQASTPGVIVVYRNQPPLPGSAAQVALPPGLTVADTERGVPS</sequence>
<proteinExistence type="predicted"/>
<dbReference type="Proteomes" id="UP000465622">
    <property type="component" value="Chromosome"/>
</dbReference>
<accession>A0ABN5Y9R2</accession>
<gene>
    <name evidence="1" type="ORF">MMAGJ_41410</name>
</gene>
<evidence type="ECO:0000313" key="1">
    <source>
        <dbReference type="EMBL" id="BBX34859.1"/>
    </source>
</evidence>
<dbReference type="EMBL" id="AP022567">
    <property type="protein sequence ID" value="BBX34859.1"/>
    <property type="molecule type" value="Genomic_DNA"/>
</dbReference>
<name>A0ABN5Y9R2_MYCME</name>
<reference evidence="1 2" key="1">
    <citation type="journal article" date="2019" name="Emerg. Microbes Infect.">
        <title>Comprehensive subspecies identification of 175 nontuberculous mycobacteria species based on 7547 genomic profiles.</title>
        <authorList>
            <person name="Matsumoto Y."/>
            <person name="Kinjo T."/>
            <person name="Motooka D."/>
            <person name="Nabeya D."/>
            <person name="Jung N."/>
            <person name="Uechi K."/>
            <person name="Horii T."/>
            <person name="Iida T."/>
            <person name="Fujita J."/>
            <person name="Nakamura S."/>
        </authorList>
    </citation>
    <scope>NUCLEOTIDE SEQUENCE [LARGE SCALE GENOMIC DNA]</scope>
    <source>
        <strain evidence="1 2">JCM 12375</strain>
    </source>
</reference>
<protein>
    <submittedName>
        <fullName evidence="1">Uncharacterized protein</fullName>
    </submittedName>
</protein>